<dbReference type="GO" id="GO:0016491">
    <property type="term" value="F:oxidoreductase activity"/>
    <property type="evidence" value="ECO:0007669"/>
    <property type="project" value="InterPro"/>
</dbReference>
<reference evidence="2 3" key="1">
    <citation type="submission" date="2017-09" db="EMBL/GenBank/DDBJ databases">
        <title>Bacterial strain isolated from the female urinary microbiota.</title>
        <authorList>
            <person name="Thomas-White K."/>
            <person name="Kumar N."/>
            <person name="Forster S."/>
            <person name="Putonti C."/>
            <person name="Lawley T."/>
            <person name="Wolfe A.J."/>
        </authorList>
    </citation>
    <scope>NUCLEOTIDE SEQUENCE [LARGE SCALE GENOMIC DNA]</scope>
    <source>
        <strain evidence="2 3">UMB0908</strain>
    </source>
</reference>
<name>A0A2N6T1B3_9CORY</name>
<dbReference type="Proteomes" id="UP000235363">
    <property type="component" value="Unassembled WGS sequence"/>
</dbReference>
<dbReference type="InterPro" id="IPR007037">
    <property type="entry name" value="SIP_rossman_dom"/>
</dbReference>
<accession>A0A2N6T1B3</accession>
<evidence type="ECO:0000259" key="1">
    <source>
        <dbReference type="PROSITE" id="PS51384"/>
    </source>
</evidence>
<dbReference type="Gene3D" id="2.40.30.10">
    <property type="entry name" value="Translation factors"/>
    <property type="match status" value="1"/>
</dbReference>
<dbReference type="InterPro" id="IPR039261">
    <property type="entry name" value="FNR_nucleotide-bd"/>
</dbReference>
<evidence type="ECO:0000313" key="2">
    <source>
        <dbReference type="EMBL" id="PMC63108.1"/>
    </source>
</evidence>
<evidence type="ECO:0000313" key="3">
    <source>
        <dbReference type="Proteomes" id="UP000235363"/>
    </source>
</evidence>
<dbReference type="CDD" id="cd06193">
    <property type="entry name" value="siderophore_interacting"/>
    <property type="match status" value="1"/>
</dbReference>
<dbReference type="EMBL" id="PNHF01000003">
    <property type="protein sequence ID" value="PMC63108.1"/>
    <property type="molecule type" value="Genomic_DNA"/>
</dbReference>
<dbReference type="InterPro" id="IPR013113">
    <property type="entry name" value="SIP_FAD-bd"/>
</dbReference>
<dbReference type="PANTHER" id="PTHR30157:SF0">
    <property type="entry name" value="NADPH-DEPENDENT FERRIC-CHELATE REDUCTASE"/>
    <property type="match status" value="1"/>
</dbReference>
<gene>
    <name evidence="2" type="ORF">CJ204_02450</name>
</gene>
<dbReference type="PANTHER" id="PTHR30157">
    <property type="entry name" value="FERRIC REDUCTASE, NADPH-DEPENDENT"/>
    <property type="match status" value="1"/>
</dbReference>
<protein>
    <recommendedName>
        <fullName evidence="1">FAD-binding FR-type domain-containing protein</fullName>
    </recommendedName>
</protein>
<dbReference type="AlphaFoldDB" id="A0A2N6T1B3"/>
<dbReference type="InterPro" id="IPR017927">
    <property type="entry name" value="FAD-bd_FR_type"/>
</dbReference>
<organism evidence="2 3">
    <name type="scientific">Corynebacterium xerosis</name>
    <dbReference type="NCBI Taxonomy" id="1725"/>
    <lineage>
        <taxon>Bacteria</taxon>
        <taxon>Bacillati</taxon>
        <taxon>Actinomycetota</taxon>
        <taxon>Actinomycetes</taxon>
        <taxon>Mycobacteriales</taxon>
        <taxon>Corynebacteriaceae</taxon>
        <taxon>Corynebacterium</taxon>
    </lineage>
</organism>
<feature type="domain" description="FAD-binding FR-type" evidence="1">
    <location>
        <begin position="16"/>
        <end position="159"/>
    </location>
</feature>
<sequence length="325" mass="34436">MQSDVATASPADLAPFRLFRTTVTAIDRSRPNIVRVTLGGDCLRRFGRGGLDQRIKLFFPRIDDATGRALPLPDLGPDLFDADGAGEDTAFARLRAIMSAPGAPHVRTYTVRRIDRHGTALDVDLVAHGTTSPSARWLAQVRPGDPLTVLGPDEMSAGRLGGIEWRPGAASSILVAGDETALPAIAGIVEQGGVPAGARVRIVVEAPDLRDLADLRAPSEWTVVRLARPEGIAPGTLLSDAVRTLLADEPGFLRGEATGDDGTETDTGDVVWDLAADHLDGGGYAWLAGEASAVTGLRRHLVRELGVDKSRVSFMGYWRAGREGA</sequence>
<proteinExistence type="predicted"/>
<dbReference type="PROSITE" id="PS51384">
    <property type="entry name" value="FAD_FR"/>
    <property type="match status" value="1"/>
</dbReference>
<dbReference type="RefSeq" id="WP_102212058.1">
    <property type="nucleotide sequence ID" value="NZ_PNHF01000003.1"/>
</dbReference>
<dbReference type="SUPFAM" id="SSF63380">
    <property type="entry name" value="Riboflavin synthase domain-like"/>
    <property type="match status" value="1"/>
</dbReference>
<comment type="caution">
    <text evidence="2">The sequence shown here is derived from an EMBL/GenBank/DDBJ whole genome shotgun (WGS) entry which is preliminary data.</text>
</comment>
<dbReference type="InterPro" id="IPR039374">
    <property type="entry name" value="SIP_fam"/>
</dbReference>
<dbReference type="Pfam" id="PF04954">
    <property type="entry name" value="SIP"/>
    <property type="match status" value="1"/>
</dbReference>
<dbReference type="Pfam" id="PF08021">
    <property type="entry name" value="FAD_binding_9"/>
    <property type="match status" value="1"/>
</dbReference>
<dbReference type="Gene3D" id="3.40.50.80">
    <property type="entry name" value="Nucleotide-binding domain of ferredoxin-NADP reductase (FNR) module"/>
    <property type="match status" value="1"/>
</dbReference>
<dbReference type="InterPro" id="IPR017938">
    <property type="entry name" value="Riboflavin_synthase-like_b-brl"/>
</dbReference>